<dbReference type="Gene3D" id="1.20.200.10">
    <property type="entry name" value="Fumarase/aspartase (Central domain)"/>
    <property type="match status" value="1"/>
</dbReference>
<dbReference type="InterPro" id="IPR024083">
    <property type="entry name" value="Fumarase/histidase_N"/>
</dbReference>
<evidence type="ECO:0008006" key="3">
    <source>
        <dbReference type="Google" id="ProtNLM"/>
    </source>
</evidence>
<dbReference type="InterPro" id="IPR008948">
    <property type="entry name" value="L-Aspartase-like"/>
</dbReference>
<evidence type="ECO:0000256" key="1">
    <source>
        <dbReference type="ARBA" id="ARBA00023239"/>
    </source>
</evidence>
<keyword evidence="1" id="KW-0456">Lyase</keyword>
<reference evidence="2" key="1">
    <citation type="submission" date="2018-05" db="EMBL/GenBank/DDBJ databases">
        <authorList>
            <person name="Lanie J.A."/>
            <person name="Ng W.-L."/>
            <person name="Kazmierczak K.M."/>
            <person name="Andrzejewski T.M."/>
            <person name="Davidsen T.M."/>
            <person name="Wayne K.J."/>
            <person name="Tettelin H."/>
            <person name="Glass J.I."/>
            <person name="Rusch D."/>
            <person name="Podicherti R."/>
            <person name="Tsui H.-C.T."/>
            <person name="Winkler M.E."/>
        </authorList>
    </citation>
    <scope>NUCLEOTIDE SEQUENCE</scope>
</reference>
<dbReference type="PROSITE" id="PS00488">
    <property type="entry name" value="PAL_HISTIDASE"/>
    <property type="match status" value="1"/>
</dbReference>
<dbReference type="PANTHER" id="PTHR10362">
    <property type="entry name" value="HISTIDINE AMMONIA-LYASE"/>
    <property type="match status" value="1"/>
</dbReference>
<dbReference type="EMBL" id="UINC01111283">
    <property type="protein sequence ID" value="SVC79388.1"/>
    <property type="molecule type" value="Genomic_DNA"/>
</dbReference>
<name>A0A382Q380_9ZZZZ</name>
<dbReference type="Gene3D" id="1.10.275.10">
    <property type="entry name" value="Fumarase/aspartase (N-terminal domain)"/>
    <property type="match status" value="1"/>
</dbReference>
<dbReference type="FunFam" id="1.10.275.10:FF:000005">
    <property type="entry name" value="Histidine ammonia-lyase"/>
    <property type="match status" value="1"/>
</dbReference>
<dbReference type="InterPro" id="IPR022313">
    <property type="entry name" value="Phe/His_NH3-lyase_AS"/>
</dbReference>
<gene>
    <name evidence="2" type="ORF">METZ01_LOCUS332242</name>
</gene>
<feature type="non-terminal residue" evidence="2">
    <location>
        <position position="280"/>
    </location>
</feature>
<dbReference type="InterPro" id="IPR001106">
    <property type="entry name" value="Aromatic_Lyase"/>
</dbReference>
<dbReference type="Pfam" id="PF00221">
    <property type="entry name" value="Lyase_aromatic"/>
    <property type="match status" value="1"/>
</dbReference>
<evidence type="ECO:0000313" key="2">
    <source>
        <dbReference type="EMBL" id="SVC79388.1"/>
    </source>
</evidence>
<dbReference type="GO" id="GO:0016841">
    <property type="term" value="F:ammonia-lyase activity"/>
    <property type="evidence" value="ECO:0007669"/>
    <property type="project" value="InterPro"/>
</dbReference>
<protein>
    <recommendedName>
        <fullName evidence="3">Histidine ammonia-lyase</fullName>
    </recommendedName>
</protein>
<sequence length="280" mass="29887">MVTLTIKDGSLSLAEMSAALRTPIRAELDQDCWNRVEASAATVDSVLKDGKTVYGINTGFGSLAQKLIEPDKLAELQRNLVLSHASGTGPLLDDGVVRLILLLKINSLARGYSGIRIQTLQHLLALLEADALPCIPAKGSVGASGDLAPLAHLSMVLLGEGEARVDGKFVAAWELLRQLGLERLELQPKEGLALLNGTQVSTALALTGLFAAEDCIASAIVAGSISLEASLGSHKPFDHRIHKLRGLRGQQDVAANFRLLLDDSEINRSHQGCEYVQDPY</sequence>
<organism evidence="2">
    <name type="scientific">marine metagenome</name>
    <dbReference type="NCBI Taxonomy" id="408172"/>
    <lineage>
        <taxon>unclassified sequences</taxon>
        <taxon>metagenomes</taxon>
        <taxon>ecological metagenomes</taxon>
    </lineage>
</organism>
<dbReference type="AlphaFoldDB" id="A0A382Q380"/>
<accession>A0A382Q380</accession>
<proteinExistence type="predicted"/>
<dbReference type="SUPFAM" id="SSF48557">
    <property type="entry name" value="L-aspartase-like"/>
    <property type="match status" value="1"/>
</dbReference>